<dbReference type="Proteomes" id="UP000828390">
    <property type="component" value="Unassembled WGS sequence"/>
</dbReference>
<keyword evidence="2" id="KW-1185">Reference proteome</keyword>
<evidence type="ECO:0000313" key="1">
    <source>
        <dbReference type="EMBL" id="KAH3839635.1"/>
    </source>
</evidence>
<dbReference type="EMBL" id="JAIWYP010000004">
    <property type="protein sequence ID" value="KAH3839635.1"/>
    <property type="molecule type" value="Genomic_DNA"/>
</dbReference>
<reference evidence="1" key="2">
    <citation type="submission" date="2020-11" db="EMBL/GenBank/DDBJ databases">
        <authorList>
            <person name="McCartney M.A."/>
            <person name="Auch B."/>
            <person name="Kono T."/>
            <person name="Mallez S."/>
            <person name="Becker A."/>
            <person name="Gohl D.M."/>
            <person name="Silverstein K.A.T."/>
            <person name="Koren S."/>
            <person name="Bechman K.B."/>
            <person name="Herman A."/>
            <person name="Abrahante J.E."/>
            <person name="Garbe J."/>
        </authorList>
    </citation>
    <scope>NUCLEOTIDE SEQUENCE</scope>
    <source>
        <strain evidence="1">Duluth1</strain>
        <tissue evidence="1">Whole animal</tissue>
    </source>
</reference>
<comment type="caution">
    <text evidence="1">The sequence shown here is derived from an EMBL/GenBank/DDBJ whole genome shotgun (WGS) entry which is preliminary data.</text>
</comment>
<accession>A0A9D4KHH7</accession>
<sequence>MLEKQREELRDEVAFLKSLSMRNNLVLTDVQEVNSGGNEAAEITEIKLWAHLHDALKIAKDISDTIRFERVHRSTGQQVSGKIRNIVVKVTYFKDREMVRKQWKN</sequence>
<evidence type="ECO:0000313" key="2">
    <source>
        <dbReference type="Proteomes" id="UP000828390"/>
    </source>
</evidence>
<protein>
    <submittedName>
        <fullName evidence="1">Uncharacterized protein</fullName>
    </submittedName>
</protein>
<name>A0A9D4KHH7_DREPO</name>
<dbReference type="AlphaFoldDB" id="A0A9D4KHH7"/>
<proteinExistence type="predicted"/>
<dbReference type="Gene3D" id="3.30.70.1820">
    <property type="entry name" value="L1 transposable element, RRM domain"/>
    <property type="match status" value="1"/>
</dbReference>
<gene>
    <name evidence="1" type="ORF">DPMN_113067</name>
</gene>
<reference evidence="1" key="1">
    <citation type="journal article" date="2019" name="bioRxiv">
        <title>The Genome of the Zebra Mussel, Dreissena polymorpha: A Resource for Invasive Species Research.</title>
        <authorList>
            <person name="McCartney M.A."/>
            <person name="Auch B."/>
            <person name="Kono T."/>
            <person name="Mallez S."/>
            <person name="Zhang Y."/>
            <person name="Obille A."/>
            <person name="Becker A."/>
            <person name="Abrahante J.E."/>
            <person name="Garbe J."/>
            <person name="Badalamenti J.P."/>
            <person name="Herman A."/>
            <person name="Mangelson H."/>
            <person name="Liachko I."/>
            <person name="Sullivan S."/>
            <person name="Sone E.D."/>
            <person name="Koren S."/>
            <person name="Silverstein K.A.T."/>
            <person name="Beckman K.B."/>
            <person name="Gohl D.M."/>
        </authorList>
    </citation>
    <scope>NUCLEOTIDE SEQUENCE</scope>
    <source>
        <strain evidence="1">Duluth1</strain>
        <tissue evidence="1">Whole animal</tissue>
    </source>
</reference>
<organism evidence="1 2">
    <name type="scientific">Dreissena polymorpha</name>
    <name type="common">Zebra mussel</name>
    <name type="synonym">Mytilus polymorpha</name>
    <dbReference type="NCBI Taxonomy" id="45954"/>
    <lineage>
        <taxon>Eukaryota</taxon>
        <taxon>Metazoa</taxon>
        <taxon>Spiralia</taxon>
        <taxon>Lophotrochozoa</taxon>
        <taxon>Mollusca</taxon>
        <taxon>Bivalvia</taxon>
        <taxon>Autobranchia</taxon>
        <taxon>Heteroconchia</taxon>
        <taxon>Euheterodonta</taxon>
        <taxon>Imparidentia</taxon>
        <taxon>Neoheterodontei</taxon>
        <taxon>Myida</taxon>
        <taxon>Dreissenoidea</taxon>
        <taxon>Dreissenidae</taxon>
        <taxon>Dreissena</taxon>
    </lineage>
</organism>